<evidence type="ECO:0000313" key="11">
    <source>
        <dbReference type="EMBL" id="MBR8672287.1"/>
    </source>
</evidence>
<dbReference type="EMBL" id="JAGTPX010000036">
    <property type="protein sequence ID" value="MBR8672287.1"/>
    <property type="molecule type" value="Genomic_DNA"/>
</dbReference>
<dbReference type="GO" id="GO:0004146">
    <property type="term" value="F:dihydrofolate reductase activity"/>
    <property type="evidence" value="ECO:0007669"/>
    <property type="project" value="UniProtKB-EC"/>
</dbReference>
<evidence type="ECO:0000256" key="9">
    <source>
        <dbReference type="RuleBase" id="RU004474"/>
    </source>
</evidence>
<dbReference type="FunFam" id="3.40.430.10:FF:000001">
    <property type="entry name" value="Dihydrofolate reductase"/>
    <property type="match status" value="1"/>
</dbReference>
<evidence type="ECO:0000256" key="1">
    <source>
        <dbReference type="ARBA" id="ARBA00004903"/>
    </source>
</evidence>
<comment type="catalytic activity">
    <reaction evidence="8">
        <text>(6S)-5,6,7,8-tetrahydrofolate + NADP(+) = 7,8-dihydrofolate + NADPH + H(+)</text>
        <dbReference type="Rhea" id="RHEA:15009"/>
        <dbReference type="ChEBI" id="CHEBI:15378"/>
        <dbReference type="ChEBI" id="CHEBI:57451"/>
        <dbReference type="ChEBI" id="CHEBI:57453"/>
        <dbReference type="ChEBI" id="CHEBI:57783"/>
        <dbReference type="ChEBI" id="CHEBI:58349"/>
        <dbReference type="EC" id="1.5.1.3"/>
    </reaction>
</comment>
<evidence type="ECO:0000256" key="4">
    <source>
        <dbReference type="ARBA" id="ARBA00022563"/>
    </source>
</evidence>
<keyword evidence="4 8" id="KW-0554">One-carbon metabolism</keyword>
<dbReference type="PANTHER" id="PTHR48069">
    <property type="entry name" value="DIHYDROFOLATE REDUCTASE"/>
    <property type="match status" value="1"/>
</dbReference>
<keyword evidence="6 8" id="KW-0560">Oxidoreductase</keyword>
<evidence type="ECO:0000259" key="10">
    <source>
        <dbReference type="PROSITE" id="PS51330"/>
    </source>
</evidence>
<protein>
    <recommendedName>
        <fullName evidence="3 8">Dihydrofolate reductase</fullName>
        <ecNumber evidence="3 8">1.5.1.3</ecNumber>
    </recommendedName>
</protein>
<dbReference type="InterPro" id="IPR017925">
    <property type="entry name" value="DHFR_CS"/>
</dbReference>
<evidence type="ECO:0000256" key="7">
    <source>
        <dbReference type="ARBA" id="ARBA00025067"/>
    </source>
</evidence>
<dbReference type="GO" id="GO:0046452">
    <property type="term" value="P:dihydrofolate metabolic process"/>
    <property type="evidence" value="ECO:0007669"/>
    <property type="project" value="TreeGrafter"/>
</dbReference>
<comment type="similarity">
    <text evidence="2 8 9">Belongs to the dihydrofolate reductase family.</text>
</comment>
<dbReference type="SUPFAM" id="SSF53597">
    <property type="entry name" value="Dihydrofolate reductase-like"/>
    <property type="match status" value="1"/>
</dbReference>
<dbReference type="GO" id="GO:0046654">
    <property type="term" value="P:tetrahydrofolate biosynthetic process"/>
    <property type="evidence" value="ECO:0007669"/>
    <property type="project" value="InterPro"/>
</dbReference>
<name>A0A941GLN6_NIACI</name>
<dbReference type="Gene3D" id="3.40.430.10">
    <property type="entry name" value="Dihydrofolate Reductase, subunit A"/>
    <property type="match status" value="1"/>
</dbReference>
<dbReference type="PANTHER" id="PTHR48069:SF3">
    <property type="entry name" value="DIHYDROFOLATE REDUCTASE"/>
    <property type="match status" value="1"/>
</dbReference>
<evidence type="ECO:0000256" key="6">
    <source>
        <dbReference type="ARBA" id="ARBA00023002"/>
    </source>
</evidence>
<dbReference type="InterPro" id="IPR012259">
    <property type="entry name" value="DHFR"/>
</dbReference>
<evidence type="ECO:0000256" key="2">
    <source>
        <dbReference type="ARBA" id="ARBA00009539"/>
    </source>
</evidence>
<dbReference type="AlphaFoldDB" id="A0A941GLN6"/>
<dbReference type="InterPro" id="IPR024072">
    <property type="entry name" value="DHFR-like_dom_sf"/>
</dbReference>
<dbReference type="EC" id="1.5.1.3" evidence="3 8"/>
<sequence length="163" mass="19254">MKVSLIVAMDKNRVIGKDNDIPWRIPRDWEYVKKITSGHPIILGRKNFQSIGKALSKRRNIVISRDRELVFDGCEMAHSLDEVFKLCEKEEEIFIFGGEEIYRIFLPYVEKMYITNIHAEFEGDTFFPHVDLSKWTQTSVTQGITDEKNPYPYYFHIYERVPS</sequence>
<evidence type="ECO:0000256" key="3">
    <source>
        <dbReference type="ARBA" id="ARBA00012856"/>
    </source>
</evidence>
<organism evidence="11">
    <name type="scientific">Niallia circulans</name>
    <name type="common">Bacillus circulans</name>
    <dbReference type="NCBI Taxonomy" id="1397"/>
    <lineage>
        <taxon>Bacteria</taxon>
        <taxon>Bacillati</taxon>
        <taxon>Bacillota</taxon>
        <taxon>Bacilli</taxon>
        <taxon>Bacillales</taxon>
        <taxon>Bacillaceae</taxon>
        <taxon>Niallia</taxon>
    </lineage>
</organism>
<dbReference type="PRINTS" id="PR00070">
    <property type="entry name" value="DHFR"/>
</dbReference>
<comment type="caution">
    <text evidence="11">The sequence shown here is derived from an EMBL/GenBank/DDBJ whole genome shotgun (WGS) entry which is preliminary data.</text>
</comment>
<evidence type="ECO:0000256" key="5">
    <source>
        <dbReference type="ARBA" id="ARBA00022857"/>
    </source>
</evidence>
<comment type="pathway">
    <text evidence="1 8">Cofactor biosynthesis; tetrahydrofolate biosynthesis; 5,6,7,8-tetrahydrofolate from 7,8-dihydrofolate: step 1/1.</text>
</comment>
<comment type="function">
    <text evidence="7 8">Key enzyme in folate metabolism. Catalyzes an essential reaction for de novo glycine and purine synthesis, and for DNA precursor synthesis.</text>
</comment>
<reference evidence="11" key="1">
    <citation type="submission" date="2021-04" db="EMBL/GenBank/DDBJ databases">
        <title>Genomic analysis of electroactive and textile dye degrading Bacillus circulans strain: DC10 isolated from constructed wetland-microbial fuel cells treating textile dye wastewaters.</title>
        <authorList>
            <person name="Patel D.U."/>
            <person name="Desai C.R."/>
        </authorList>
    </citation>
    <scope>NUCLEOTIDE SEQUENCE</scope>
    <source>
        <strain evidence="11">DC10</strain>
    </source>
</reference>
<dbReference type="GO" id="GO:0070401">
    <property type="term" value="F:NADP+ binding"/>
    <property type="evidence" value="ECO:0007669"/>
    <property type="project" value="UniProtKB-ARBA"/>
</dbReference>
<dbReference type="Pfam" id="PF00186">
    <property type="entry name" value="DHFR_1"/>
    <property type="match status" value="1"/>
</dbReference>
<gene>
    <name evidence="11" type="ORF">KD144_22360</name>
</gene>
<dbReference type="GO" id="GO:0006730">
    <property type="term" value="P:one-carbon metabolic process"/>
    <property type="evidence" value="ECO:0007669"/>
    <property type="project" value="UniProtKB-KW"/>
</dbReference>
<dbReference type="RefSeq" id="WP_212121574.1">
    <property type="nucleotide sequence ID" value="NZ_JAGTPX020000034.1"/>
</dbReference>
<dbReference type="GO" id="GO:0046655">
    <property type="term" value="P:folic acid metabolic process"/>
    <property type="evidence" value="ECO:0007669"/>
    <property type="project" value="TreeGrafter"/>
</dbReference>
<dbReference type="InterPro" id="IPR001796">
    <property type="entry name" value="DHFR_dom"/>
</dbReference>
<proteinExistence type="inferred from homology"/>
<evidence type="ECO:0000256" key="8">
    <source>
        <dbReference type="PIRNR" id="PIRNR000194"/>
    </source>
</evidence>
<dbReference type="PIRSF" id="PIRSF000194">
    <property type="entry name" value="DHFR"/>
    <property type="match status" value="1"/>
</dbReference>
<dbReference type="GO" id="GO:0005829">
    <property type="term" value="C:cytosol"/>
    <property type="evidence" value="ECO:0007669"/>
    <property type="project" value="TreeGrafter"/>
</dbReference>
<accession>A0A941GLN6</accession>
<dbReference type="PROSITE" id="PS51330">
    <property type="entry name" value="DHFR_2"/>
    <property type="match status" value="1"/>
</dbReference>
<dbReference type="CDD" id="cd00209">
    <property type="entry name" value="DHFR"/>
    <property type="match status" value="1"/>
</dbReference>
<keyword evidence="5 8" id="KW-0521">NADP</keyword>
<feature type="domain" description="DHFR" evidence="10">
    <location>
        <begin position="2"/>
        <end position="160"/>
    </location>
</feature>
<dbReference type="PROSITE" id="PS00075">
    <property type="entry name" value="DHFR_1"/>
    <property type="match status" value="1"/>
</dbReference>